<reference evidence="1" key="1">
    <citation type="submission" date="2014-11" db="EMBL/GenBank/DDBJ databases">
        <authorList>
            <person name="Amaro Gonzalez C."/>
        </authorList>
    </citation>
    <scope>NUCLEOTIDE SEQUENCE</scope>
</reference>
<organism evidence="1">
    <name type="scientific">Anguilla anguilla</name>
    <name type="common">European freshwater eel</name>
    <name type="synonym">Muraena anguilla</name>
    <dbReference type="NCBI Taxonomy" id="7936"/>
    <lineage>
        <taxon>Eukaryota</taxon>
        <taxon>Metazoa</taxon>
        <taxon>Chordata</taxon>
        <taxon>Craniata</taxon>
        <taxon>Vertebrata</taxon>
        <taxon>Euteleostomi</taxon>
        <taxon>Actinopterygii</taxon>
        <taxon>Neopterygii</taxon>
        <taxon>Teleostei</taxon>
        <taxon>Anguilliformes</taxon>
        <taxon>Anguillidae</taxon>
        <taxon>Anguilla</taxon>
    </lineage>
</organism>
<name>A0A0E9SRF1_ANGAN</name>
<sequence length="31" mass="3466">MKAASRRIQSCSLILTDYGSFVNILTGIIFF</sequence>
<reference evidence="1" key="2">
    <citation type="journal article" date="2015" name="Fish Shellfish Immunol.">
        <title>Early steps in the European eel (Anguilla anguilla)-Vibrio vulnificus interaction in the gills: Role of the RtxA13 toxin.</title>
        <authorList>
            <person name="Callol A."/>
            <person name="Pajuelo D."/>
            <person name="Ebbesson L."/>
            <person name="Teles M."/>
            <person name="MacKenzie S."/>
            <person name="Amaro C."/>
        </authorList>
    </citation>
    <scope>NUCLEOTIDE SEQUENCE</scope>
</reference>
<protein>
    <submittedName>
        <fullName evidence="1">Uncharacterized protein</fullName>
    </submittedName>
</protein>
<dbReference type="AlphaFoldDB" id="A0A0E9SRF1"/>
<accession>A0A0E9SRF1</accession>
<proteinExistence type="predicted"/>
<evidence type="ECO:0000313" key="1">
    <source>
        <dbReference type="EMBL" id="JAH43812.1"/>
    </source>
</evidence>
<dbReference type="EMBL" id="GBXM01064765">
    <property type="protein sequence ID" value="JAH43812.1"/>
    <property type="molecule type" value="Transcribed_RNA"/>
</dbReference>